<dbReference type="Gene3D" id="1.10.10.10">
    <property type="entry name" value="Winged helix-like DNA-binding domain superfamily/Winged helix DNA-binding domain"/>
    <property type="match status" value="1"/>
</dbReference>
<accession>A0A3M7TXV9</accession>
<dbReference type="RefSeq" id="WP_122896786.1">
    <property type="nucleotide sequence ID" value="NZ_RHIB01000001.1"/>
</dbReference>
<dbReference type="CDD" id="cd00090">
    <property type="entry name" value="HTH_ARSR"/>
    <property type="match status" value="1"/>
</dbReference>
<name>A0A3M7TXV9_9BACI</name>
<comment type="caution">
    <text evidence="2">The sequence shown here is derived from an EMBL/GenBank/DDBJ whole genome shotgun (WGS) entry which is preliminary data.</text>
</comment>
<dbReference type="SUPFAM" id="SSF46785">
    <property type="entry name" value="Winged helix' DNA-binding domain"/>
    <property type="match status" value="1"/>
</dbReference>
<dbReference type="OrthoDB" id="1691727at2"/>
<gene>
    <name evidence="2" type="ORF">EBO34_04780</name>
</gene>
<reference evidence="2 3" key="1">
    <citation type="submission" date="2018-10" db="EMBL/GenBank/DDBJ databases">
        <title>Bacillus Keqinensis sp. nov., a moderately halophilic bacterium isolated from a saline-alkaline lake.</title>
        <authorList>
            <person name="Wang H."/>
        </authorList>
    </citation>
    <scope>NUCLEOTIDE SEQUENCE [LARGE SCALE GENOMIC DNA]</scope>
    <source>
        <strain evidence="2 3">KQ-3</strain>
    </source>
</reference>
<protein>
    <submittedName>
        <fullName evidence="2">ArsR family transcriptional regulator</fullName>
    </submittedName>
</protein>
<dbReference type="GO" id="GO:0003677">
    <property type="term" value="F:DNA binding"/>
    <property type="evidence" value="ECO:0007669"/>
    <property type="project" value="UniProtKB-KW"/>
</dbReference>
<sequence>MAKPYIINDIEQLKVISVPIRIKILWEIFETPRTGKMIGDLLDTPPSKIHYHLKELERVGLIYVESTEEKNGIIQKFYKTIAPGFQLGDVLPQQEGVVLSDSLKENIVTSLDKTKSIVKRGEEELSTETFNYFTTLKLTKEQYDEVRNKFREIAKFLMDQKDADTSGKKGNEYHFNFIGLPAGNKNEGEEEHE</sequence>
<keyword evidence="3" id="KW-1185">Reference proteome</keyword>
<dbReference type="InterPro" id="IPR036390">
    <property type="entry name" value="WH_DNA-bd_sf"/>
</dbReference>
<evidence type="ECO:0000313" key="3">
    <source>
        <dbReference type="Proteomes" id="UP000278746"/>
    </source>
</evidence>
<evidence type="ECO:0000256" key="1">
    <source>
        <dbReference type="ARBA" id="ARBA00023125"/>
    </source>
</evidence>
<dbReference type="EMBL" id="RHIB01000001">
    <property type="protein sequence ID" value="RNA69265.1"/>
    <property type="molecule type" value="Genomic_DNA"/>
</dbReference>
<dbReference type="InterPro" id="IPR036388">
    <property type="entry name" value="WH-like_DNA-bd_sf"/>
</dbReference>
<organism evidence="2 3">
    <name type="scientific">Alteribacter keqinensis</name>
    <dbReference type="NCBI Taxonomy" id="2483800"/>
    <lineage>
        <taxon>Bacteria</taxon>
        <taxon>Bacillati</taxon>
        <taxon>Bacillota</taxon>
        <taxon>Bacilli</taxon>
        <taxon>Bacillales</taxon>
        <taxon>Bacillaceae</taxon>
        <taxon>Alteribacter</taxon>
    </lineage>
</organism>
<dbReference type="InterPro" id="IPR011991">
    <property type="entry name" value="ArsR-like_HTH"/>
</dbReference>
<keyword evidence="1" id="KW-0238">DNA-binding</keyword>
<dbReference type="Proteomes" id="UP000278746">
    <property type="component" value="Unassembled WGS sequence"/>
</dbReference>
<proteinExistence type="predicted"/>
<dbReference type="AlphaFoldDB" id="A0A3M7TXV9"/>
<evidence type="ECO:0000313" key="2">
    <source>
        <dbReference type="EMBL" id="RNA69265.1"/>
    </source>
</evidence>